<keyword evidence="13" id="KW-0234">DNA repair</keyword>
<dbReference type="PANTHER" id="PTHR11472:SF47">
    <property type="entry name" value="FANCONI ANEMIA GROUP J PROTEIN"/>
    <property type="match status" value="1"/>
</dbReference>
<dbReference type="SMART" id="SM00487">
    <property type="entry name" value="DEXDc"/>
    <property type="match status" value="1"/>
</dbReference>
<dbReference type="Gene3D" id="3.40.50.300">
    <property type="entry name" value="P-loop containing nucleotide triphosphate hydrolases"/>
    <property type="match status" value="3"/>
</dbReference>
<evidence type="ECO:0000256" key="15">
    <source>
        <dbReference type="ARBA" id="ARBA00023242"/>
    </source>
</evidence>
<feature type="region of interest" description="Disordered" evidence="19">
    <location>
        <begin position="516"/>
        <end position="562"/>
    </location>
</feature>
<dbReference type="InterPro" id="IPR027417">
    <property type="entry name" value="P-loop_NTPase"/>
</dbReference>
<dbReference type="GO" id="GO:0043139">
    <property type="term" value="F:5'-3' DNA helicase activity"/>
    <property type="evidence" value="ECO:0007669"/>
    <property type="project" value="UniProtKB-EC"/>
</dbReference>
<dbReference type="AlphaFoldDB" id="A0A5E4MGB4"/>
<dbReference type="SUPFAM" id="SSF52540">
    <property type="entry name" value="P-loop containing nucleoside triphosphate hydrolases"/>
    <property type="match status" value="2"/>
</dbReference>
<dbReference type="InterPro" id="IPR014001">
    <property type="entry name" value="Helicase_ATP-bd"/>
</dbReference>
<dbReference type="SMART" id="SM00488">
    <property type="entry name" value="DEXDc2"/>
    <property type="match status" value="1"/>
</dbReference>
<evidence type="ECO:0000256" key="12">
    <source>
        <dbReference type="ARBA" id="ARBA00023014"/>
    </source>
</evidence>
<evidence type="ECO:0000256" key="17">
    <source>
        <dbReference type="ARBA" id="ARBA00048954"/>
    </source>
</evidence>
<comment type="cofactor">
    <cofactor evidence="1">
        <name>[4Fe-4S] cluster</name>
        <dbReference type="ChEBI" id="CHEBI:49883"/>
    </cofactor>
</comment>
<evidence type="ECO:0000259" key="20">
    <source>
        <dbReference type="PROSITE" id="PS51193"/>
    </source>
</evidence>
<evidence type="ECO:0000256" key="9">
    <source>
        <dbReference type="ARBA" id="ARBA00022806"/>
    </source>
</evidence>
<dbReference type="EC" id="5.6.2.3" evidence="16"/>
<dbReference type="SMART" id="SM00491">
    <property type="entry name" value="HELICc2"/>
    <property type="match status" value="1"/>
</dbReference>
<evidence type="ECO:0000256" key="4">
    <source>
        <dbReference type="ARBA" id="ARBA00022485"/>
    </source>
</evidence>
<keyword evidence="14" id="KW-0413">Isomerase</keyword>
<organism evidence="21 22">
    <name type="scientific">Cinara cedri</name>
    <dbReference type="NCBI Taxonomy" id="506608"/>
    <lineage>
        <taxon>Eukaryota</taxon>
        <taxon>Metazoa</taxon>
        <taxon>Ecdysozoa</taxon>
        <taxon>Arthropoda</taxon>
        <taxon>Hexapoda</taxon>
        <taxon>Insecta</taxon>
        <taxon>Pterygota</taxon>
        <taxon>Neoptera</taxon>
        <taxon>Paraneoptera</taxon>
        <taxon>Hemiptera</taxon>
        <taxon>Sternorrhyncha</taxon>
        <taxon>Aphidomorpha</taxon>
        <taxon>Aphidoidea</taxon>
        <taxon>Aphididae</taxon>
        <taxon>Lachninae</taxon>
        <taxon>Cinara</taxon>
    </lineage>
</organism>
<keyword evidence="4" id="KW-0004">4Fe-4S</keyword>
<name>A0A5E4MGB4_9HEMI</name>
<dbReference type="OrthoDB" id="19182at2759"/>
<comment type="similarity">
    <text evidence="3">Belongs to the DEAD box helicase family. DEAH subfamily.</text>
</comment>
<evidence type="ECO:0000313" key="22">
    <source>
        <dbReference type="Proteomes" id="UP000325440"/>
    </source>
</evidence>
<dbReference type="GO" id="GO:0003677">
    <property type="term" value="F:DNA binding"/>
    <property type="evidence" value="ECO:0007669"/>
    <property type="project" value="InterPro"/>
</dbReference>
<dbReference type="GO" id="GO:1990918">
    <property type="term" value="P:double-strand break repair involved in meiotic recombination"/>
    <property type="evidence" value="ECO:0007669"/>
    <property type="project" value="TreeGrafter"/>
</dbReference>
<dbReference type="Pfam" id="PF06733">
    <property type="entry name" value="DEAD_2"/>
    <property type="match status" value="1"/>
</dbReference>
<evidence type="ECO:0000313" key="21">
    <source>
        <dbReference type="EMBL" id="VVC28340.1"/>
    </source>
</evidence>
<keyword evidence="9 21" id="KW-0347">Helicase</keyword>
<evidence type="ECO:0000256" key="13">
    <source>
        <dbReference type="ARBA" id="ARBA00023204"/>
    </source>
</evidence>
<evidence type="ECO:0000256" key="1">
    <source>
        <dbReference type="ARBA" id="ARBA00001966"/>
    </source>
</evidence>
<dbReference type="GO" id="GO:0005524">
    <property type="term" value="F:ATP binding"/>
    <property type="evidence" value="ECO:0007669"/>
    <property type="project" value="UniProtKB-KW"/>
</dbReference>
<dbReference type="InterPro" id="IPR045028">
    <property type="entry name" value="DinG/Rad3-like"/>
</dbReference>
<dbReference type="GO" id="GO:0046872">
    <property type="term" value="F:metal ion binding"/>
    <property type="evidence" value="ECO:0007669"/>
    <property type="project" value="UniProtKB-KW"/>
</dbReference>
<reference evidence="21 22" key="1">
    <citation type="submission" date="2019-08" db="EMBL/GenBank/DDBJ databases">
        <authorList>
            <person name="Alioto T."/>
            <person name="Alioto T."/>
            <person name="Gomez Garrido J."/>
        </authorList>
    </citation>
    <scope>NUCLEOTIDE SEQUENCE [LARGE SCALE GENOMIC DNA]</scope>
</reference>
<dbReference type="EMBL" id="CABPRJ010000479">
    <property type="protein sequence ID" value="VVC28340.1"/>
    <property type="molecule type" value="Genomic_DNA"/>
</dbReference>
<keyword evidence="5" id="KW-0479">Metal-binding</keyword>
<keyword evidence="12" id="KW-0411">Iron-sulfur</keyword>
<dbReference type="InterPro" id="IPR002464">
    <property type="entry name" value="DNA/RNA_helicase_DEAH_CS"/>
</dbReference>
<evidence type="ECO:0000256" key="6">
    <source>
        <dbReference type="ARBA" id="ARBA00022741"/>
    </source>
</evidence>
<dbReference type="GO" id="GO:0006289">
    <property type="term" value="P:nucleotide-excision repair"/>
    <property type="evidence" value="ECO:0007669"/>
    <property type="project" value="TreeGrafter"/>
</dbReference>
<dbReference type="InterPro" id="IPR010614">
    <property type="entry name" value="RAD3-like_helicase_DEAD"/>
</dbReference>
<keyword evidence="22" id="KW-1185">Reference proteome</keyword>
<evidence type="ECO:0000256" key="3">
    <source>
        <dbReference type="ARBA" id="ARBA00008792"/>
    </source>
</evidence>
<evidence type="ECO:0000256" key="14">
    <source>
        <dbReference type="ARBA" id="ARBA00023235"/>
    </source>
</evidence>
<dbReference type="GO" id="GO:0051539">
    <property type="term" value="F:4 iron, 4 sulfur cluster binding"/>
    <property type="evidence" value="ECO:0007669"/>
    <property type="project" value="UniProtKB-KW"/>
</dbReference>
<comment type="subcellular location">
    <subcellularLocation>
        <location evidence="2">Nucleus</location>
    </subcellularLocation>
</comment>
<sequence length="946" mass="107936">MFTFERDSDIFVRSQSTLTVRESVVRPLSTLTIGGVKIDMPVKPYPSQIAMMDKVIRGCQRRQNCLLESPTGSGKTLALLCSALSWQRVEKEHLGKLCEEEFQQKILEWQQKEQQRKQKMEKKLNKLKQSEKKTTPEIPVSPVKNKGRSTKPAAGTVITIRSDDDDTDDEMSVFKQPGKKRKMNKDVSNDKMMFNDDSIMTDDSSFNNSSLITDDEENESNDSNIMKSEIIPLPKKPKIVVPKIYFCTRTHKQIDQVIKELQRTNYDDVKSCVLASREHTCIQDSRILYPDITYKSKTELCKDLMDPKARQRNSLKFRRDIEKCSYYDNGGVKISTYGLLNKSGVGSVWDIEEIVRLGKSKGSCPYYGSRNLSKNADIVFCPYNYIIDPVIRGTMNMNLKGHVIIVDEAHNIEDQCRDAASLQLDQTNLNLAKMDCEKLSKYGHNSVVYGALASYLSELSKWIDQKSNDIKSYDDYDRGAISWSGTLTIASLTEHGIGLKAFEKFKVYCEMVCDDQNEEKEPDEKSEENNLRVLQMDDPDESDLSQLSRKDNTDETPNSNISHDMAITNATKTLLTSICAVFCLFFNDSYKNDYHVSLEKVMQLKQYEHGSRATISLDGWINASTEPKDTRPVWKNIVSFLCLNPAAMFRELQENARSIILTSGTLSPMQSFQSELGTQFPISLEAGHVIKPNQCWVTSVGNGPVGIDLNSQYTNVNTYNYQDEMGRVLLNVCETVPYGVLCFMPSYMMMDKLYARWQITGLLKELDQLKVVMCEPRRADQLEESMEKYYGAIRKALEPKSKGRTGALFLAVYRGKISEGLDFSDNNARAVVAVGIPFPNYKDVSVTHKKNYNQRLHKDKGLLPGWEWYQIQAYRALNQALGRCIRHRNDWGAILLVDSRFMQTKNLSGLSKWIRGRVEHNNSWSSTITKLKSFIETRQQEDLNTN</sequence>
<dbReference type="Pfam" id="PF13307">
    <property type="entry name" value="Helicase_C_2"/>
    <property type="match status" value="1"/>
</dbReference>
<accession>A0A5E4MGB4</accession>
<evidence type="ECO:0000256" key="5">
    <source>
        <dbReference type="ARBA" id="ARBA00022723"/>
    </source>
</evidence>
<dbReference type="InterPro" id="IPR006554">
    <property type="entry name" value="Helicase-like_DEXD_c2"/>
</dbReference>
<evidence type="ECO:0000256" key="18">
    <source>
        <dbReference type="ARBA" id="ARBA00082714"/>
    </source>
</evidence>
<comment type="catalytic activity">
    <reaction evidence="17">
        <text>ATP + H2O = ADP + phosphate + H(+)</text>
        <dbReference type="Rhea" id="RHEA:13065"/>
        <dbReference type="ChEBI" id="CHEBI:15377"/>
        <dbReference type="ChEBI" id="CHEBI:15378"/>
        <dbReference type="ChEBI" id="CHEBI:30616"/>
        <dbReference type="ChEBI" id="CHEBI:43474"/>
        <dbReference type="ChEBI" id="CHEBI:456216"/>
        <dbReference type="EC" id="5.6.2.3"/>
    </reaction>
</comment>
<evidence type="ECO:0000256" key="16">
    <source>
        <dbReference type="ARBA" id="ARBA00044969"/>
    </source>
</evidence>
<dbReference type="PROSITE" id="PS51193">
    <property type="entry name" value="HELICASE_ATP_BIND_2"/>
    <property type="match status" value="1"/>
</dbReference>
<dbReference type="InterPro" id="IPR006555">
    <property type="entry name" value="ATP-dep_Helicase_C"/>
</dbReference>
<dbReference type="InterPro" id="IPR014013">
    <property type="entry name" value="Helic_SF1/SF2_ATP-bd_DinG/Rad3"/>
</dbReference>
<keyword evidence="10" id="KW-0067">ATP-binding</keyword>
<dbReference type="PANTHER" id="PTHR11472">
    <property type="entry name" value="DNA REPAIR DEAD HELICASE RAD3/XP-D SUBFAMILY MEMBER"/>
    <property type="match status" value="1"/>
</dbReference>
<evidence type="ECO:0000256" key="8">
    <source>
        <dbReference type="ARBA" id="ARBA00022801"/>
    </source>
</evidence>
<evidence type="ECO:0000256" key="19">
    <source>
        <dbReference type="SAM" id="MobiDB-lite"/>
    </source>
</evidence>
<proteinExistence type="inferred from homology"/>
<feature type="compositionally biased region" description="Basic and acidic residues" evidence="19">
    <location>
        <begin position="117"/>
        <end position="135"/>
    </location>
</feature>
<dbReference type="Proteomes" id="UP000325440">
    <property type="component" value="Unassembled WGS sequence"/>
</dbReference>
<dbReference type="FunFam" id="3.40.50.300:FF:000731">
    <property type="entry name" value="Fanconi anemia group J protein homolog"/>
    <property type="match status" value="1"/>
</dbReference>
<keyword evidence="7" id="KW-0227">DNA damage</keyword>
<evidence type="ECO:0000256" key="10">
    <source>
        <dbReference type="ARBA" id="ARBA00022840"/>
    </source>
</evidence>
<feature type="domain" description="Helicase ATP-binding" evidence="20">
    <location>
        <begin position="34"/>
        <end position="481"/>
    </location>
</feature>
<keyword evidence="15" id="KW-0539">Nucleus</keyword>
<keyword evidence="8 21" id="KW-0378">Hydrolase</keyword>
<dbReference type="CDD" id="cd18788">
    <property type="entry name" value="SF2_C_XPD"/>
    <property type="match status" value="1"/>
</dbReference>
<keyword evidence="6" id="KW-0547">Nucleotide-binding</keyword>
<evidence type="ECO:0000256" key="2">
    <source>
        <dbReference type="ARBA" id="ARBA00004123"/>
    </source>
</evidence>
<dbReference type="GO" id="GO:0016818">
    <property type="term" value="F:hydrolase activity, acting on acid anhydrides, in phosphorus-containing anhydrides"/>
    <property type="evidence" value="ECO:0007669"/>
    <property type="project" value="InterPro"/>
</dbReference>
<dbReference type="GO" id="GO:0005634">
    <property type="term" value="C:nucleus"/>
    <property type="evidence" value="ECO:0007669"/>
    <property type="project" value="UniProtKB-SubCell"/>
</dbReference>
<protein>
    <recommendedName>
        <fullName evidence="16">DNA 5'-3' helicase</fullName>
        <ecNumber evidence="16">5.6.2.3</ecNumber>
    </recommendedName>
    <alternativeName>
        <fullName evidence="18">DNA 5'-3' helicase FANCJ</fullName>
    </alternativeName>
</protein>
<feature type="compositionally biased region" description="Acidic residues" evidence="19">
    <location>
        <begin position="516"/>
        <end position="526"/>
    </location>
</feature>
<evidence type="ECO:0000256" key="11">
    <source>
        <dbReference type="ARBA" id="ARBA00023004"/>
    </source>
</evidence>
<dbReference type="PROSITE" id="PS00690">
    <property type="entry name" value="DEAH_ATP_HELICASE"/>
    <property type="match status" value="1"/>
</dbReference>
<gene>
    <name evidence="21" type="ORF">CINCED_3A017473</name>
</gene>
<feature type="region of interest" description="Disordered" evidence="19">
    <location>
        <begin position="117"/>
        <end position="184"/>
    </location>
</feature>
<keyword evidence="11" id="KW-0408">Iron</keyword>
<evidence type="ECO:0000256" key="7">
    <source>
        <dbReference type="ARBA" id="ARBA00022763"/>
    </source>
</evidence>